<organism evidence="1">
    <name type="scientific">Anopheles darlingi</name>
    <name type="common">Mosquito</name>
    <dbReference type="NCBI Taxonomy" id="43151"/>
    <lineage>
        <taxon>Eukaryota</taxon>
        <taxon>Metazoa</taxon>
        <taxon>Ecdysozoa</taxon>
        <taxon>Arthropoda</taxon>
        <taxon>Hexapoda</taxon>
        <taxon>Insecta</taxon>
        <taxon>Pterygota</taxon>
        <taxon>Neoptera</taxon>
        <taxon>Endopterygota</taxon>
        <taxon>Diptera</taxon>
        <taxon>Nematocera</taxon>
        <taxon>Culicoidea</taxon>
        <taxon>Culicidae</taxon>
        <taxon>Anophelinae</taxon>
        <taxon>Anopheles</taxon>
    </lineage>
</organism>
<reference evidence="1" key="1">
    <citation type="submission" date="2018-01" db="EMBL/GenBank/DDBJ databases">
        <title>An insight into the sialome of Amazonian anophelines.</title>
        <authorList>
            <person name="Ribeiro J.M."/>
            <person name="Scarpassa V."/>
            <person name="Calvo E."/>
        </authorList>
    </citation>
    <scope>NUCLEOTIDE SEQUENCE</scope>
</reference>
<proteinExistence type="predicted"/>
<protein>
    <submittedName>
        <fullName evidence="1">Putative secreted protein</fullName>
    </submittedName>
</protein>
<accession>A0A2M4DRI0</accession>
<name>A0A2M4DRI0_ANODA</name>
<sequence>MNGVRRRGGLADAATSCHEMGFLFLATVCGHTLAENTTTTTVTRMSPDRTLPIPVVQSSSQQNLKSFASTFHRRGPGDAVDRVMASRASVFPSWSGAR</sequence>
<dbReference type="AlphaFoldDB" id="A0A2M4DRI0"/>
<evidence type="ECO:0000313" key="1">
    <source>
        <dbReference type="EMBL" id="MBW80131.1"/>
    </source>
</evidence>
<dbReference type="EMBL" id="GGFL01015953">
    <property type="protein sequence ID" value="MBW80131.1"/>
    <property type="molecule type" value="Transcribed_RNA"/>
</dbReference>